<keyword evidence="2" id="KW-0805">Transcription regulation</keyword>
<dbReference type="InterPro" id="IPR007627">
    <property type="entry name" value="RNA_pol_sigma70_r2"/>
</dbReference>
<dbReference type="EMBL" id="WKMO01000001">
    <property type="protein sequence ID" value="MSB71754.1"/>
    <property type="molecule type" value="Genomic_DNA"/>
</dbReference>
<dbReference type="Pfam" id="PF08281">
    <property type="entry name" value="Sigma70_r4_2"/>
    <property type="match status" value="1"/>
</dbReference>
<dbReference type="AlphaFoldDB" id="A0A3E4MSN9"/>
<organism evidence="7 12">
    <name type="scientific">Parabacteroides distasonis</name>
    <dbReference type="NCBI Taxonomy" id="823"/>
    <lineage>
        <taxon>Bacteria</taxon>
        <taxon>Pseudomonadati</taxon>
        <taxon>Bacteroidota</taxon>
        <taxon>Bacteroidia</taxon>
        <taxon>Bacteroidales</taxon>
        <taxon>Tannerellaceae</taxon>
        <taxon>Parabacteroides</taxon>
    </lineage>
</organism>
<evidence type="ECO:0000256" key="1">
    <source>
        <dbReference type="ARBA" id="ARBA00010641"/>
    </source>
</evidence>
<evidence type="ECO:0000313" key="9">
    <source>
        <dbReference type="EMBL" id="MSB71754.1"/>
    </source>
</evidence>
<dbReference type="Pfam" id="PF04542">
    <property type="entry name" value="Sigma70_r2"/>
    <property type="match status" value="1"/>
</dbReference>
<evidence type="ECO:0000259" key="5">
    <source>
        <dbReference type="Pfam" id="PF04542"/>
    </source>
</evidence>
<feature type="domain" description="RNA polymerase sigma-70 region 2" evidence="5">
    <location>
        <begin position="31"/>
        <end position="96"/>
    </location>
</feature>
<dbReference type="InterPro" id="IPR013325">
    <property type="entry name" value="RNA_pol_sigma_r2"/>
</dbReference>
<accession>A0A3E4MSN9</accession>
<evidence type="ECO:0000313" key="12">
    <source>
        <dbReference type="Proteomes" id="UP000461276"/>
    </source>
</evidence>
<evidence type="ECO:0000313" key="8">
    <source>
        <dbReference type="EMBL" id="MRZ50259.1"/>
    </source>
</evidence>
<dbReference type="Proteomes" id="UP000441609">
    <property type="component" value="Unassembled WGS sequence"/>
</dbReference>
<evidence type="ECO:0000256" key="2">
    <source>
        <dbReference type="ARBA" id="ARBA00023015"/>
    </source>
</evidence>
<proteinExistence type="inferred from homology"/>
<evidence type="ECO:0000259" key="6">
    <source>
        <dbReference type="Pfam" id="PF08281"/>
    </source>
</evidence>
<dbReference type="GO" id="GO:0003677">
    <property type="term" value="F:DNA binding"/>
    <property type="evidence" value="ECO:0007669"/>
    <property type="project" value="InterPro"/>
</dbReference>
<dbReference type="GO" id="GO:0016987">
    <property type="term" value="F:sigma factor activity"/>
    <property type="evidence" value="ECO:0007669"/>
    <property type="project" value="UniProtKB-KW"/>
</dbReference>
<keyword evidence="4" id="KW-0804">Transcription</keyword>
<dbReference type="EMBL" id="WKMC01000004">
    <property type="protein sequence ID" value="MRZ50259.1"/>
    <property type="molecule type" value="Genomic_DNA"/>
</dbReference>
<feature type="domain" description="RNA polymerase sigma factor 70 region 4 type 2" evidence="6">
    <location>
        <begin position="126"/>
        <end position="176"/>
    </location>
</feature>
<gene>
    <name evidence="8" type="ORF">GKD66_08485</name>
    <name evidence="7" type="ORF">GKD67_13270</name>
    <name evidence="9" type="ORF">GKD70_00340</name>
</gene>
<dbReference type="NCBIfam" id="TIGR02937">
    <property type="entry name" value="sigma70-ECF"/>
    <property type="match status" value="1"/>
</dbReference>
<dbReference type="SUPFAM" id="SSF88659">
    <property type="entry name" value="Sigma3 and sigma4 domains of RNA polymerase sigma factors"/>
    <property type="match status" value="1"/>
</dbReference>
<keyword evidence="3" id="KW-0731">Sigma factor</keyword>
<dbReference type="PANTHER" id="PTHR43133:SF46">
    <property type="entry name" value="RNA POLYMERASE SIGMA-70 FACTOR ECF SUBFAMILY"/>
    <property type="match status" value="1"/>
</dbReference>
<dbReference type="InterPro" id="IPR013324">
    <property type="entry name" value="RNA_pol_sigma_r3/r4-like"/>
</dbReference>
<dbReference type="Proteomes" id="UP000441358">
    <property type="component" value="Unassembled WGS sequence"/>
</dbReference>
<dbReference type="InterPro" id="IPR014284">
    <property type="entry name" value="RNA_pol_sigma-70_dom"/>
</dbReference>
<dbReference type="InterPro" id="IPR014327">
    <property type="entry name" value="RNA_pol_sigma70_bacteroid"/>
</dbReference>
<dbReference type="InterPro" id="IPR013249">
    <property type="entry name" value="RNA_pol_sigma70_r4_t2"/>
</dbReference>
<dbReference type="Proteomes" id="UP000461276">
    <property type="component" value="Unassembled WGS sequence"/>
</dbReference>
<dbReference type="OrthoDB" id="9782991at2"/>
<dbReference type="PANTHER" id="PTHR43133">
    <property type="entry name" value="RNA POLYMERASE ECF-TYPE SIGMA FACTO"/>
    <property type="match status" value="1"/>
</dbReference>
<evidence type="ECO:0000256" key="4">
    <source>
        <dbReference type="ARBA" id="ARBA00023163"/>
    </source>
</evidence>
<dbReference type="GO" id="GO:0006352">
    <property type="term" value="P:DNA-templated transcription initiation"/>
    <property type="evidence" value="ECO:0007669"/>
    <property type="project" value="InterPro"/>
</dbReference>
<evidence type="ECO:0000313" key="7">
    <source>
        <dbReference type="EMBL" id="MRY94175.1"/>
    </source>
</evidence>
<sequence length="186" mass="22062">MINEDYMQEVHADKVLMLAIGNNDYISYNKLFDRYYGRLCQYVYSLLMDRNDAEDVVQELFLNLWKNRGRIEIKENVSGYLYRMAKHLALNFIRSKVQTGSLSENQDLLLLSYEDNQLETEEFRIALYDCIDHLPGRSREVLLLHRVKGLKQKEISEKLSISVKTIKNQIWMSLQKLKECLEMKEV</sequence>
<comment type="similarity">
    <text evidence="1">Belongs to the sigma-70 factor family. ECF subfamily.</text>
</comment>
<dbReference type="NCBIfam" id="TIGR02985">
    <property type="entry name" value="Sig70_bacteroi1"/>
    <property type="match status" value="1"/>
</dbReference>
<evidence type="ECO:0000313" key="11">
    <source>
        <dbReference type="Proteomes" id="UP000441609"/>
    </source>
</evidence>
<comment type="caution">
    <text evidence="7">The sequence shown here is derived from an EMBL/GenBank/DDBJ whole genome shotgun (WGS) entry which is preliminary data.</text>
</comment>
<dbReference type="InterPro" id="IPR036388">
    <property type="entry name" value="WH-like_DNA-bd_sf"/>
</dbReference>
<dbReference type="Gene3D" id="1.10.10.10">
    <property type="entry name" value="Winged helix-like DNA-binding domain superfamily/Winged helix DNA-binding domain"/>
    <property type="match status" value="1"/>
</dbReference>
<dbReference type="Gene3D" id="1.10.1740.10">
    <property type="match status" value="1"/>
</dbReference>
<reference evidence="10 11" key="1">
    <citation type="journal article" date="2019" name="Nat. Med.">
        <title>A library of human gut bacterial isolates paired with longitudinal multiomics data enables mechanistic microbiome research.</title>
        <authorList>
            <person name="Poyet M."/>
            <person name="Groussin M."/>
            <person name="Gibbons S.M."/>
            <person name="Avila-Pacheco J."/>
            <person name="Jiang X."/>
            <person name="Kearney S.M."/>
            <person name="Perrotta A.R."/>
            <person name="Berdy B."/>
            <person name="Zhao S."/>
            <person name="Lieberman T.D."/>
            <person name="Swanson P.K."/>
            <person name="Smith M."/>
            <person name="Roesemann S."/>
            <person name="Alexander J.E."/>
            <person name="Rich S.A."/>
            <person name="Livny J."/>
            <person name="Vlamakis H."/>
            <person name="Clish C."/>
            <person name="Bullock K."/>
            <person name="Deik A."/>
            <person name="Scott J."/>
            <person name="Pierce K.A."/>
            <person name="Xavier R.J."/>
            <person name="Alm E.J."/>
        </authorList>
    </citation>
    <scope>NUCLEOTIDE SEQUENCE [LARGE SCALE GENOMIC DNA]</scope>
    <source>
        <strain evidence="9 11">BIOML-A20</strain>
        <strain evidence="8 10">BIOML-A32</strain>
        <strain evidence="7 12">BIOML-A9</strain>
    </source>
</reference>
<name>A0A3E4MSN9_PARDI</name>
<dbReference type="InterPro" id="IPR039425">
    <property type="entry name" value="RNA_pol_sigma-70-like"/>
</dbReference>
<dbReference type="CDD" id="cd06171">
    <property type="entry name" value="Sigma70_r4"/>
    <property type="match status" value="1"/>
</dbReference>
<dbReference type="EMBL" id="WKMY01000008">
    <property type="protein sequence ID" value="MRY94175.1"/>
    <property type="molecule type" value="Genomic_DNA"/>
</dbReference>
<dbReference type="SUPFAM" id="SSF88946">
    <property type="entry name" value="Sigma2 domain of RNA polymerase sigma factors"/>
    <property type="match status" value="1"/>
</dbReference>
<protein>
    <submittedName>
        <fullName evidence="7">RNA polymerase sigma-70 factor</fullName>
    </submittedName>
</protein>
<evidence type="ECO:0000256" key="3">
    <source>
        <dbReference type="ARBA" id="ARBA00023082"/>
    </source>
</evidence>
<evidence type="ECO:0000313" key="10">
    <source>
        <dbReference type="Proteomes" id="UP000441358"/>
    </source>
</evidence>